<evidence type="ECO:0000313" key="2">
    <source>
        <dbReference type="Proteomes" id="UP001732700"/>
    </source>
</evidence>
<protein>
    <submittedName>
        <fullName evidence="1">Uncharacterized protein</fullName>
    </submittedName>
</protein>
<reference evidence="1" key="2">
    <citation type="submission" date="2025-09" db="UniProtKB">
        <authorList>
            <consortium name="EnsemblPlants"/>
        </authorList>
    </citation>
    <scope>IDENTIFICATION</scope>
</reference>
<accession>A0ACD5X827</accession>
<proteinExistence type="predicted"/>
<dbReference type="Proteomes" id="UP001732700">
    <property type="component" value="Chromosome 4D"/>
</dbReference>
<evidence type="ECO:0000313" key="1">
    <source>
        <dbReference type="EnsemblPlants" id="AVESA.00010b.r2.4DG0754450.1.CDS.1"/>
    </source>
</evidence>
<organism evidence="1 2">
    <name type="scientific">Avena sativa</name>
    <name type="common">Oat</name>
    <dbReference type="NCBI Taxonomy" id="4498"/>
    <lineage>
        <taxon>Eukaryota</taxon>
        <taxon>Viridiplantae</taxon>
        <taxon>Streptophyta</taxon>
        <taxon>Embryophyta</taxon>
        <taxon>Tracheophyta</taxon>
        <taxon>Spermatophyta</taxon>
        <taxon>Magnoliopsida</taxon>
        <taxon>Liliopsida</taxon>
        <taxon>Poales</taxon>
        <taxon>Poaceae</taxon>
        <taxon>BOP clade</taxon>
        <taxon>Pooideae</taxon>
        <taxon>Poodae</taxon>
        <taxon>Poeae</taxon>
        <taxon>Poeae Chloroplast Group 1 (Aveneae type)</taxon>
        <taxon>Aveninae</taxon>
        <taxon>Avena</taxon>
    </lineage>
</organism>
<dbReference type="EnsemblPlants" id="AVESA.00010b.r2.4DG0754450.1">
    <property type="protein sequence ID" value="AVESA.00010b.r2.4DG0754450.1.CDS.1"/>
    <property type="gene ID" value="AVESA.00010b.r2.4DG0754450"/>
</dbReference>
<keyword evidence="2" id="KW-1185">Reference proteome</keyword>
<reference evidence="1" key="1">
    <citation type="submission" date="2021-05" db="EMBL/GenBank/DDBJ databases">
        <authorList>
            <person name="Scholz U."/>
            <person name="Mascher M."/>
            <person name="Fiebig A."/>
        </authorList>
    </citation>
    <scope>NUCLEOTIDE SEQUENCE [LARGE SCALE GENOMIC DNA]</scope>
</reference>
<name>A0ACD5X827_AVESA</name>
<sequence>MPPSFHCPGPHDAFVPGVPAPWLGLGLWTTRCRRRGPATLPTCSRYWHFPSPPRAPRAASTGSAGPPANSPAAPSSVVSGGLLYEEEEVNRESFVLTSSERPDSLEVFMPPGYLEAARRLAVVWLEPPNGFFNPSQSMTEALFHSIPHLQFELVPSGIGATYVRFRSHATREMAMALPDIMHEDVRIRLEREEDAQCVPLHINTCTLLWASPLAAEHVTPDGVTAFFRRFREVLEIDPICVMGRDMSVVKAIVLLETARGMPNNVWPVRGPWGTRVVRVEVVKVWPYERSFVDGEYHRYFGPPPLLPFRHSRRMPLYGRASARGGADPDPLLAPQGAAPPVQGRRALALLLEAASPLMVATRAFCSPPHLGRTLGFAAPPPSPLSSLCGSEARSETWSDSGCSVITSAASSPDPYKRRAIITELANGDAERVPGPVTAGLEDAPLAVLATAEPPAARKSSRLAAKEPEMYMDMVTKAVKFRELKDTLKSCSARLQAHVSKNKLLNKLSPMGMKSVSALKAAAFGSNSSVPGGADD</sequence>